<name>A0A9N7TWK8_PLEPL</name>
<feature type="compositionally biased region" description="Polar residues" evidence="1">
    <location>
        <begin position="1"/>
        <end position="27"/>
    </location>
</feature>
<organism evidence="2 3">
    <name type="scientific">Pleuronectes platessa</name>
    <name type="common">European plaice</name>
    <dbReference type="NCBI Taxonomy" id="8262"/>
    <lineage>
        <taxon>Eukaryota</taxon>
        <taxon>Metazoa</taxon>
        <taxon>Chordata</taxon>
        <taxon>Craniata</taxon>
        <taxon>Vertebrata</taxon>
        <taxon>Euteleostomi</taxon>
        <taxon>Actinopterygii</taxon>
        <taxon>Neopterygii</taxon>
        <taxon>Teleostei</taxon>
        <taxon>Neoteleostei</taxon>
        <taxon>Acanthomorphata</taxon>
        <taxon>Carangaria</taxon>
        <taxon>Pleuronectiformes</taxon>
        <taxon>Pleuronectoidei</taxon>
        <taxon>Pleuronectidae</taxon>
        <taxon>Pleuronectes</taxon>
    </lineage>
</organism>
<proteinExistence type="predicted"/>
<accession>A0A9N7TWK8</accession>
<comment type="caution">
    <text evidence="2">The sequence shown here is derived from an EMBL/GenBank/DDBJ whole genome shotgun (WGS) entry which is preliminary data.</text>
</comment>
<evidence type="ECO:0000313" key="3">
    <source>
        <dbReference type="Proteomes" id="UP001153269"/>
    </source>
</evidence>
<protein>
    <submittedName>
        <fullName evidence="2">Uncharacterized protein</fullName>
    </submittedName>
</protein>
<dbReference type="EMBL" id="CADEAL010000446">
    <property type="protein sequence ID" value="CAB1420325.1"/>
    <property type="molecule type" value="Genomic_DNA"/>
</dbReference>
<dbReference type="Proteomes" id="UP001153269">
    <property type="component" value="Unassembled WGS sequence"/>
</dbReference>
<feature type="region of interest" description="Disordered" evidence="1">
    <location>
        <begin position="1"/>
        <end position="31"/>
    </location>
</feature>
<evidence type="ECO:0000313" key="2">
    <source>
        <dbReference type="EMBL" id="CAB1420325.1"/>
    </source>
</evidence>
<sequence length="145" mass="16024">MDTDSLLPTCQLKSDNKNNVPGRTTHGSVPHCQSAYPTPPGDLLPRSNLVKGPSLALIRETWGRPHSIIHSLVSKQERATESCVPLHATVHTPLHALCLFIGSRGMARRFSVRCDRHKGLTWEWMGARGLALRLRHTSASLPRPV</sequence>
<dbReference type="AlphaFoldDB" id="A0A9N7TWK8"/>
<reference evidence="2" key="1">
    <citation type="submission" date="2020-03" db="EMBL/GenBank/DDBJ databases">
        <authorList>
            <person name="Weist P."/>
        </authorList>
    </citation>
    <scope>NUCLEOTIDE SEQUENCE</scope>
</reference>
<evidence type="ECO:0000256" key="1">
    <source>
        <dbReference type="SAM" id="MobiDB-lite"/>
    </source>
</evidence>
<keyword evidence="3" id="KW-1185">Reference proteome</keyword>
<gene>
    <name evidence="2" type="ORF">PLEPLA_LOCUS8200</name>
</gene>